<dbReference type="Pfam" id="PF04230">
    <property type="entry name" value="PS_pyruv_trans"/>
    <property type="match status" value="1"/>
</dbReference>
<comment type="caution">
    <text evidence="2">The sequence shown here is derived from an EMBL/GenBank/DDBJ whole genome shotgun (WGS) entry which is preliminary data.</text>
</comment>
<gene>
    <name evidence="2" type="ORF">DFP95_101311</name>
</gene>
<sequence length="381" mass="43934">MFIELRGANFVNKGAELMLRAAIEQLTIRGSSNEIGVNLRCGSFSQRKSANLKHLMWIDSNKHPFIGKVANVIGTIIPAGIRKYNRLILKSEVKTILDISGFSYSDQWGTESCTTMAKLTSNWRKEGKKIILMPQAFGPFNKKESQDAFKEIIENVDLIFARDSVSLEYIKKLAPNAQNIREYPDFTNLLIGKKPFYFDEAQMESCIIPNYRMLDKAKKDIKDHYLNFLITCIKYLIDKKLNPFILVHESDRDYELVLEIEKKINKKIRVIREDDPVLIKGIIGNSKLVIGSRFHGLVSALSQGVPSLATGWSHKYNMLFKDYGVENYILHNLSSEKDIIDKLDLFTNYSNQLEIRNTLNFHKDHQINLTNQMWDEVLKYI</sequence>
<name>A0A3D9IWE3_9BACL</name>
<dbReference type="OrthoDB" id="3199616at2"/>
<evidence type="ECO:0000259" key="1">
    <source>
        <dbReference type="Pfam" id="PF04230"/>
    </source>
</evidence>
<accession>A0A3D9IWE3</accession>
<dbReference type="AlphaFoldDB" id="A0A3D9IWE3"/>
<feature type="domain" description="Polysaccharide pyruvyl transferase" evidence="1">
    <location>
        <begin position="12"/>
        <end position="314"/>
    </location>
</feature>
<dbReference type="PANTHER" id="PTHR36836">
    <property type="entry name" value="COLANIC ACID BIOSYNTHESIS PROTEIN WCAK"/>
    <property type="match status" value="1"/>
</dbReference>
<organism evidence="2 3">
    <name type="scientific">Cohnella lupini</name>
    <dbReference type="NCBI Taxonomy" id="1294267"/>
    <lineage>
        <taxon>Bacteria</taxon>
        <taxon>Bacillati</taxon>
        <taxon>Bacillota</taxon>
        <taxon>Bacilli</taxon>
        <taxon>Bacillales</taxon>
        <taxon>Paenibacillaceae</taxon>
        <taxon>Cohnella</taxon>
    </lineage>
</organism>
<dbReference type="EMBL" id="QRDY01000001">
    <property type="protein sequence ID" value="RED65819.1"/>
    <property type="molecule type" value="Genomic_DNA"/>
</dbReference>
<evidence type="ECO:0000313" key="3">
    <source>
        <dbReference type="Proteomes" id="UP000256869"/>
    </source>
</evidence>
<dbReference type="PANTHER" id="PTHR36836:SF1">
    <property type="entry name" value="COLANIC ACID BIOSYNTHESIS PROTEIN WCAK"/>
    <property type="match status" value="1"/>
</dbReference>
<evidence type="ECO:0000313" key="2">
    <source>
        <dbReference type="EMBL" id="RED65819.1"/>
    </source>
</evidence>
<protein>
    <submittedName>
        <fullName evidence="2">Colanic acid/amylovoran biosynthesis protein</fullName>
    </submittedName>
</protein>
<dbReference type="InterPro" id="IPR007345">
    <property type="entry name" value="Polysacch_pyruvyl_Trfase"/>
</dbReference>
<dbReference type="RefSeq" id="WP_115990796.1">
    <property type="nucleotide sequence ID" value="NZ_QRDY01000001.1"/>
</dbReference>
<keyword evidence="3" id="KW-1185">Reference proteome</keyword>
<dbReference type="Proteomes" id="UP000256869">
    <property type="component" value="Unassembled WGS sequence"/>
</dbReference>
<reference evidence="2 3" key="1">
    <citation type="submission" date="2018-07" db="EMBL/GenBank/DDBJ databases">
        <title>Genomic Encyclopedia of Type Strains, Phase III (KMG-III): the genomes of soil and plant-associated and newly described type strains.</title>
        <authorList>
            <person name="Whitman W."/>
        </authorList>
    </citation>
    <scope>NUCLEOTIDE SEQUENCE [LARGE SCALE GENOMIC DNA]</scope>
    <source>
        <strain evidence="2 3">CECT 8236</strain>
    </source>
</reference>
<proteinExistence type="predicted"/>